<protein>
    <recommendedName>
        <fullName evidence="4">Hexosyltransferase</fullName>
        <ecNumber evidence="4">2.4.1.-</ecNumber>
    </recommendedName>
</protein>
<dbReference type="CDD" id="cd02537">
    <property type="entry name" value="GT8_Glycogenin"/>
    <property type="match status" value="1"/>
</dbReference>
<evidence type="ECO:0000313" key="6">
    <source>
        <dbReference type="Proteomes" id="UP001291623"/>
    </source>
</evidence>
<dbReference type="InterPro" id="IPR050587">
    <property type="entry name" value="GNT1/Glycosyltrans_8"/>
</dbReference>
<dbReference type="EC" id="2.4.1.-" evidence="4"/>
<organism evidence="5 6">
    <name type="scientific">Anisodus tanguticus</name>
    <dbReference type="NCBI Taxonomy" id="243964"/>
    <lineage>
        <taxon>Eukaryota</taxon>
        <taxon>Viridiplantae</taxon>
        <taxon>Streptophyta</taxon>
        <taxon>Embryophyta</taxon>
        <taxon>Tracheophyta</taxon>
        <taxon>Spermatophyta</taxon>
        <taxon>Magnoliopsida</taxon>
        <taxon>eudicotyledons</taxon>
        <taxon>Gunneridae</taxon>
        <taxon>Pentapetalae</taxon>
        <taxon>asterids</taxon>
        <taxon>lamiids</taxon>
        <taxon>Solanales</taxon>
        <taxon>Solanaceae</taxon>
        <taxon>Solanoideae</taxon>
        <taxon>Hyoscyameae</taxon>
        <taxon>Anisodus</taxon>
    </lineage>
</organism>
<proteinExistence type="inferred from homology"/>
<comment type="similarity">
    <text evidence="4">Belongs to the glycosyltransferase 8 family.</text>
</comment>
<sequence>MRLSWYKYLENETKNTRFKIGLLNVHGTPIEVKHLNDEEAELVNVHFRRVNKSVTWKDLFPEWIDENVPQKSSQCPEIPMPELEDYVDLDVVLVRVPCANATDVFRFYLIHYIYLSLKILGQEEWRKYASSSTSNKIAHKPREAYVTVLHSPESYVCRAISLAQSIILCNSTKDLILLVDNSISQEALHSLKVAGWKIKIIERIRNPHAKRGTYNESNCSKLRIWQLTEYDKLIFVDADFLFFKNLDPFFMFPQLSTAGNCRHVFNSGIMIIEPSECTFKTLMEKTLTIVSYNGGDQGFLNEVFSWWHRWPAKLNYLKNFQTDENRTYEYPEDAYAMHYLGLKPWMCYKDYDCNWDALEYRDFPNDLIHAKWWKVYDLMPKELQKFCDLTPEMDTRIRLERQKAKIANFSDGHCKIQVKDPRRLSDSDI</sequence>
<evidence type="ECO:0000313" key="5">
    <source>
        <dbReference type="EMBL" id="KAK4339621.1"/>
    </source>
</evidence>
<dbReference type="InterPro" id="IPR029044">
    <property type="entry name" value="Nucleotide-diphossugar_trans"/>
</dbReference>
<keyword evidence="2" id="KW-0808">Transferase</keyword>
<dbReference type="InterPro" id="IPR002495">
    <property type="entry name" value="Glyco_trans_8"/>
</dbReference>
<keyword evidence="6" id="KW-1185">Reference proteome</keyword>
<evidence type="ECO:0000256" key="2">
    <source>
        <dbReference type="ARBA" id="ARBA00022679"/>
    </source>
</evidence>
<dbReference type="SUPFAM" id="SSF53448">
    <property type="entry name" value="Nucleotide-diphospho-sugar transferases"/>
    <property type="match status" value="1"/>
</dbReference>
<dbReference type="GO" id="GO:0016757">
    <property type="term" value="F:glycosyltransferase activity"/>
    <property type="evidence" value="ECO:0007669"/>
    <property type="project" value="UniProtKB-KW"/>
</dbReference>
<dbReference type="AlphaFoldDB" id="A0AAE1QU90"/>
<dbReference type="PANTHER" id="PTHR11183">
    <property type="entry name" value="GLYCOGENIN SUBFAMILY MEMBER"/>
    <property type="match status" value="1"/>
</dbReference>
<gene>
    <name evidence="5" type="ORF">RND71_041083</name>
</gene>
<dbReference type="Proteomes" id="UP001291623">
    <property type="component" value="Unassembled WGS sequence"/>
</dbReference>
<dbReference type="Gene3D" id="3.90.550.10">
    <property type="entry name" value="Spore Coat Polysaccharide Biosynthesis Protein SpsA, Chain A"/>
    <property type="match status" value="1"/>
</dbReference>
<dbReference type="EMBL" id="JAVYJV010000023">
    <property type="protein sequence ID" value="KAK4339621.1"/>
    <property type="molecule type" value="Genomic_DNA"/>
</dbReference>
<keyword evidence="1" id="KW-0328">Glycosyltransferase</keyword>
<dbReference type="Pfam" id="PF01501">
    <property type="entry name" value="Glyco_transf_8"/>
    <property type="match status" value="1"/>
</dbReference>
<evidence type="ECO:0000256" key="1">
    <source>
        <dbReference type="ARBA" id="ARBA00022676"/>
    </source>
</evidence>
<comment type="caution">
    <text evidence="5">The sequence shown here is derived from an EMBL/GenBank/DDBJ whole genome shotgun (WGS) entry which is preliminary data.</text>
</comment>
<keyword evidence="3" id="KW-0464">Manganese</keyword>
<reference evidence="5" key="1">
    <citation type="submission" date="2023-12" db="EMBL/GenBank/DDBJ databases">
        <title>Genome assembly of Anisodus tanguticus.</title>
        <authorList>
            <person name="Wang Y.-J."/>
        </authorList>
    </citation>
    <scope>NUCLEOTIDE SEQUENCE</scope>
    <source>
        <strain evidence="5">KB-2021</strain>
        <tissue evidence="5">Leaf</tissue>
    </source>
</reference>
<evidence type="ECO:0000256" key="3">
    <source>
        <dbReference type="ARBA" id="ARBA00023211"/>
    </source>
</evidence>
<evidence type="ECO:0000256" key="4">
    <source>
        <dbReference type="RuleBase" id="RU362027"/>
    </source>
</evidence>
<name>A0AAE1QU90_9SOLA</name>
<accession>A0AAE1QU90</accession>